<dbReference type="KEGG" id="cnk:EG343_00690"/>
<protein>
    <recommendedName>
        <fullName evidence="9">Peptidase S9 prolyl oligopeptidase catalytic domain-containing protein</fullName>
    </recommendedName>
</protein>
<dbReference type="InterPro" id="IPR029058">
    <property type="entry name" value="AB_hydrolase_fold"/>
</dbReference>
<dbReference type="InterPro" id="IPR001375">
    <property type="entry name" value="Peptidase_S9_cat"/>
</dbReference>
<organism evidence="10 11">
    <name type="scientific">Chryseobacterium nakagawai</name>
    <dbReference type="NCBI Taxonomy" id="1241982"/>
    <lineage>
        <taxon>Bacteria</taxon>
        <taxon>Pseudomonadati</taxon>
        <taxon>Bacteroidota</taxon>
        <taxon>Flavobacteriia</taxon>
        <taxon>Flavobacteriales</taxon>
        <taxon>Weeksellaceae</taxon>
        <taxon>Chryseobacterium group</taxon>
        <taxon>Chryseobacterium</taxon>
    </lineage>
</organism>
<evidence type="ECO:0000313" key="11">
    <source>
        <dbReference type="Proteomes" id="UP000278288"/>
    </source>
</evidence>
<proteinExistence type="predicted"/>
<dbReference type="Proteomes" id="UP000278288">
    <property type="component" value="Chromosome"/>
</dbReference>
<keyword evidence="7" id="KW-0624">Polysaccharide degradation</keyword>
<feature type="chain" id="PRO_5041956477" description="Peptidase S9 prolyl oligopeptidase catalytic domain-containing protein" evidence="8">
    <location>
        <begin position="20"/>
        <end position="379"/>
    </location>
</feature>
<evidence type="ECO:0000256" key="6">
    <source>
        <dbReference type="ARBA" id="ARBA00023277"/>
    </source>
</evidence>
<keyword evidence="3" id="KW-0858">Xylan degradation</keyword>
<sequence>MNMKTVLLSCFFCFSSAFSQSYEVLIRDASTNLEAKEYCVALSNFKKAFTLQTEIGVYDYVSAASAAASCNDTKTAMEWLKAGHKLGLGKSRGEITFLQTNERFKNLSQNIEFKELLEAMENKVIKLEEFKKKETEQWNHEIVNNQIAESTPFNQVPPGFALYFTETEEQKVPYIVFVPKGYKSSRQTKAIFYLHGGVNSVNDFYYKNADVKKEPIFSVGNSFNSIIIYPFAKKDFGWMNQIKAFENIFTILQEVEKRYNVDKNKIYLGGMSNGGTATFWFASQKETPFKAFYAFAPNPVLNIGAISFENITKDHPLYTISAKDDYVFKYDDVLKIYNENKSKAKGWNFKTIEIGSHEFIYKPEISKELLINFFSEILR</sequence>
<dbReference type="GO" id="GO:0008236">
    <property type="term" value="F:serine-type peptidase activity"/>
    <property type="evidence" value="ECO:0007669"/>
    <property type="project" value="InterPro"/>
</dbReference>
<evidence type="ECO:0000256" key="4">
    <source>
        <dbReference type="ARBA" id="ARBA00022729"/>
    </source>
</evidence>
<gene>
    <name evidence="10" type="ORF">EG343_00690</name>
</gene>
<keyword evidence="6" id="KW-0119">Carbohydrate metabolism</keyword>
<dbReference type="AlphaFoldDB" id="A0AAD0YGW8"/>
<dbReference type="PANTHER" id="PTHR38050:SF2">
    <property type="entry name" value="FERULOYL ESTERASE C-RELATED"/>
    <property type="match status" value="1"/>
</dbReference>
<dbReference type="GO" id="GO:0045493">
    <property type="term" value="P:xylan catabolic process"/>
    <property type="evidence" value="ECO:0007669"/>
    <property type="project" value="UniProtKB-KW"/>
</dbReference>
<comment type="subcellular location">
    <subcellularLocation>
        <location evidence="1">Secreted</location>
    </subcellularLocation>
</comment>
<keyword evidence="2" id="KW-0964">Secreted</keyword>
<evidence type="ECO:0000313" key="10">
    <source>
        <dbReference type="EMBL" id="AZA89250.1"/>
    </source>
</evidence>
<dbReference type="Gene3D" id="3.40.50.1820">
    <property type="entry name" value="alpha/beta hydrolase"/>
    <property type="match status" value="1"/>
</dbReference>
<feature type="signal peptide" evidence="8">
    <location>
        <begin position="1"/>
        <end position="19"/>
    </location>
</feature>
<keyword evidence="4 8" id="KW-0732">Signal</keyword>
<dbReference type="Pfam" id="PF00326">
    <property type="entry name" value="Peptidase_S9"/>
    <property type="match status" value="1"/>
</dbReference>
<keyword evidence="5" id="KW-0378">Hydrolase</keyword>
<dbReference type="GO" id="GO:0006508">
    <property type="term" value="P:proteolysis"/>
    <property type="evidence" value="ECO:0007669"/>
    <property type="project" value="InterPro"/>
</dbReference>
<evidence type="ECO:0000256" key="1">
    <source>
        <dbReference type="ARBA" id="ARBA00004613"/>
    </source>
</evidence>
<dbReference type="GO" id="GO:0005576">
    <property type="term" value="C:extracellular region"/>
    <property type="evidence" value="ECO:0007669"/>
    <property type="project" value="UniProtKB-SubCell"/>
</dbReference>
<evidence type="ECO:0000256" key="2">
    <source>
        <dbReference type="ARBA" id="ARBA00022525"/>
    </source>
</evidence>
<dbReference type="EMBL" id="CP033923">
    <property type="protein sequence ID" value="AZA89250.1"/>
    <property type="molecule type" value="Genomic_DNA"/>
</dbReference>
<evidence type="ECO:0000256" key="5">
    <source>
        <dbReference type="ARBA" id="ARBA00022801"/>
    </source>
</evidence>
<reference evidence="10 11" key="1">
    <citation type="submission" date="2018-11" db="EMBL/GenBank/DDBJ databases">
        <title>Proposal to divide the Flavobacteriaceae and reorganize its genera based on Amino Acid Identity values calculated from whole genome sequences.</title>
        <authorList>
            <person name="Nicholson A.C."/>
            <person name="Gulvik C.A."/>
            <person name="Whitney A.M."/>
            <person name="Humrighouse B.W."/>
            <person name="Bell M."/>
            <person name="Holmes B."/>
            <person name="Steigerwalt A.G."/>
            <person name="Villarma A."/>
            <person name="Sheth M."/>
            <person name="Batra D."/>
            <person name="Pryor J."/>
            <person name="Bernardet J.-F."/>
            <person name="Hugo C."/>
            <person name="Kampfer P."/>
            <person name="Newman J."/>
            <person name="McQuiston J.R."/>
        </authorList>
    </citation>
    <scope>NUCLEOTIDE SEQUENCE [LARGE SCALE GENOMIC DNA]</scope>
    <source>
        <strain evidence="10 11">G0041</strain>
    </source>
</reference>
<evidence type="ECO:0000256" key="8">
    <source>
        <dbReference type="SAM" id="SignalP"/>
    </source>
</evidence>
<dbReference type="GO" id="GO:0030600">
    <property type="term" value="F:feruloyl esterase activity"/>
    <property type="evidence" value="ECO:0007669"/>
    <property type="project" value="InterPro"/>
</dbReference>
<dbReference type="InterPro" id="IPR043595">
    <property type="entry name" value="FaeB/C/D"/>
</dbReference>
<keyword evidence="11" id="KW-1185">Reference proteome</keyword>
<accession>A0AAD0YGW8</accession>
<evidence type="ECO:0000256" key="7">
    <source>
        <dbReference type="ARBA" id="ARBA00023326"/>
    </source>
</evidence>
<name>A0AAD0YGW8_CHRNA</name>
<evidence type="ECO:0000256" key="3">
    <source>
        <dbReference type="ARBA" id="ARBA00022651"/>
    </source>
</evidence>
<dbReference type="SUPFAM" id="SSF53474">
    <property type="entry name" value="alpha/beta-Hydrolases"/>
    <property type="match status" value="1"/>
</dbReference>
<feature type="domain" description="Peptidase S9 prolyl oligopeptidase catalytic" evidence="9">
    <location>
        <begin position="244"/>
        <end position="297"/>
    </location>
</feature>
<evidence type="ECO:0000259" key="9">
    <source>
        <dbReference type="Pfam" id="PF00326"/>
    </source>
</evidence>
<dbReference type="PANTHER" id="PTHR38050">
    <property type="match status" value="1"/>
</dbReference>